<comment type="caution">
    <text evidence="2">The sequence shown here is derived from an EMBL/GenBank/DDBJ whole genome shotgun (WGS) entry which is preliminary data.</text>
</comment>
<name>A0AAD9XPH7_9ROSI</name>
<gene>
    <name evidence="2" type="ORF">Ddye_001995</name>
</gene>
<keyword evidence="3" id="KW-1185">Reference proteome</keyword>
<organism evidence="2 3">
    <name type="scientific">Dipteronia dyeriana</name>
    <dbReference type="NCBI Taxonomy" id="168575"/>
    <lineage>
        <taxon>Eukaryota</taxon>
        <taxon>Viridiplantae</taxon>
        <taxon>Streptophyta</taxon>
        <taxon>Embryophyta</taxon>
        <taxon>Tracheophyta</taxon>
        <taxon>Spermatophyta</taxon>
        <taxon>Magnoliopsida</taxon>
        <taxon>eudicotyledons</taxon>
        <taxon>Gunneridae</taxon>
        <taxon>Pentapetalae</taxon>
        <taxon>rosids</taxon>
        <taxon>malvids</taxon>
        <taxon>Sapindales</taxon>
        <taxon>Sapindaceae</taxon>
        <taxon>Hippocastanoideae</taxon>
        <taxon>Acereae</taxon>
        <taxon>Dipteronia</taxon>
    </lineage>
</organism>
<evidence type="ECO:0000313" key="2">
    <source>
        <dbReference type="EMBL" id="KAK2663421.1"/>
    </source>
</evidence>
<feature type="region of interest" description="Disordered" evidence="1">
    <location>
        <begin position="28"/>
        <end position="72"/>
    </location>
</feature>
<sequence length="72" mass="7758">MWDPLGVEPKRGQGRVERPGITEVLPASKEVEEDLPTAQGVVEDQPTSKKVVESQTGLEQADGVAEAMPTEE</sequence>
<dbReference type="Proteomes" id="UP001280121">
    <property type="component" value="Unassembled WGS sequence"/>
</dbReference>
<dbReference type="AlphaFoldDB" id="A0AAD9XPH7"/>
<reference evidence="2" key="1">
    <citation type="journal article" date="2023" name="Plant J.">
        <title>Genome sequences and population genomics provide insights into the demographic history, inbreeding, and mutation load of two 'living fossil' tree species of Dipteronia.</title>
        <authorList>
            <person name="Feng Y."/>
            <person name="Comes H.P."/>
            <person name="Chen J."/>
            <person name="Zhu S."/>
            <person name="Lu R."/>
            <person name="Zhang X."/>
            <person name="Li P."/>
            <person name="Qiu J."/>
            <person name="Olsen K.M."/>
            <person name="Qiu Y."/>
        </authorList>
    </citation>
    <scope>NUCLEOTIDE SEQUENCE</scope>
    <source>
        <strain evidence="2">KIB01</strain>
    </source>
</reference>
<dbReference type="EMBL" id="JANJYI010000001">
    <property type="protein sequence ID" value="KAK2663421.1"/>
    <property type="molecule type" value="Genomic_DNA"/>
</dbReference>
<protein>
    <submittedName>
        <fullName evidence="2">Uncharacterized protein</fullName>
    </submittedName>
</protein>
<accession>A0AAD9XPH7</accession>
<evidence type="ECO:0000256" key="1">
    <source>
        <dbReference type="SAM" id="MobiDB-lite"/>
    </source>
</evidence>
<evidence type="ECO:0000313" key="3">
    <source>
        <dbReference type="Proteomes" id="UP001280121"/>
    </source>
</evidence>
<proteinExistence type="predicted"/>